<organism evidence="2 3">
    <name type="scientific">Deinococcus ruber</name>
    <dbReference type="NCBI Taxonomy" id="1848197"/>
    <lineage>
        <taxon>Bacteria</taxon>
        <taxon>Thermotogati</taxon>
        <taxon>Deinococcota</taxon>
        <taxon>Deinococci</taxon>
        <taxon>Deinococcales</taxon>
        <taxon>Deinococcaceae</taxon>
        <taxon>Deinococcus</taxon>
    </lineage>
</organism>
<gene>
    <name evidence="2" type="ORF">GCM10008957_27410</name>
</gene>
<dbReference type="SUPFAM" id="SSF53955">
    <property type="entry name" value="Lysozyme-like"/>
    <property type="match status" value="1"/>
</dbReference>
<keyword evidence="3" id="KW-1185">Reference proteome</keyword>
<evidence type="ECO:0000259" key="1">
    <source>
        <dbReference type="Pfam" id="PF01464"/>
    </source>
</evidence>
<dbReference type="Pfam" id="PF01464">
    <property type="entry name" value="SLT"/>
    <property type="match status" value="1"/>
</dbReference>
<dbReference type="InterPro" id="IPR008258">
    <property type="entry name" value="Transglycosylase_SLT_dom_1"/>
</dbReference>
<dbReference type="PANTHER" id="PTHR37423:SF2">
    <property type="entry name" value="MEMBRANE-BOUND LYTIC MUREIN TRANSGLYCOSYLASE C"/>
    <property type="match status" value="1"/>
</dbReference>
<reference evidence="2" key="2">
    <citation type="submission" date="2020-09" db="EMBL/GenBank/DDBJ databases">
        <authorList>
            <person name="Sun Q."/>
            <person name="Ohkuma M."/>
        </authorList>
    </citation>
    <scope>NUCLEOTIDE SEQUENCE</scope>
    <source>
        <strain evidence="2">JCM 31311</strain>
    </source>
</reference>
<dbReference type="PROSITE" id="PS51257">
    <property type="entry name" value="PROKAR_LIPOPROTEIN"/>
    <property type="match status" value="1"/>
</dbReference>
<dbReference type="InterPro" id="IPR023346">
    <property type="entry name" value="Lysozyme-like_dom_sf"/>
</dbReference>
<comment type="caution">
    <text evidence="2">The sequence shown here is derived from an EMBL/GenBank/DDBJ whole genome shotgun (WGS) entry which is preliminary data.</text>
</comment>
<feature type="domain" description="Transglycosylase SLT" evidence="1">
    <location>
        <begin position="30"/>
        <end position="121"/>
    </location>
</feature>
<dbReference type="Gene3D" id="1.10.530.10">
    <property type="match status" value="1"/>
</dbReference>
<evidence type="ECO:0000313" key="2">
    <source>
        <dbReference type="EMBL" id="GGR12976.1"/>
    </source>
</evidence>
<protein>
    <recommendedName>
        <fullName evidence="1">Transglycosylase SLT domain-containing protein</fullName>
    </recommendedName>
</protein>
<dbReference type="AlphaFoldDB" id="A0A918C9X5"/>
<dbReference type="CDD" id="cd00254">
    <property type="entry name" value="LT-like"/>
    <property type="match status" value="1"/>
</dbReference>
<dbReference type="Proteomes" id="UP000603865">
    <property type="component" value="Unassembled WGS sequence"/>
</dbReference>
<dbReference type="PANTHER" id="PTHR37423">
    <property type="entry name" value="SOLUBLE LYTIC MUREIN TRANSGLYCOSYLASE-RELATED"/>
    <property type="match status" value="1"/>
</dbReference>
<evidence type="ECO:0000313" key="3">
    <source>
        <dbReference type="Proteomes" id="UP000603865"/>
    </source>
</evidence>
<dbReference type="EMBL" id="BMQL01000015">
    <property type="protein sequence ID" value="GGR12976.1"/>
    <property type="molecule type" value="Genomic_DNA"/>
</dbReference>
<proteinExistence type="predicted"/>
<dbReference type="RefSeq" id="WP_189091081.1">
    <property type="nucleotide sequence ID" value="NZ_BMQL01000015.1"/>
</dbReference>
<accession>A0A918C9X5</accession>
<name>A0A918C9X5_9DEIO</name>
<reference evidence="2" key="1">
    <citation type="journal article" date="2014" name="Int. J. Syst. Evol. Microbiol.">
        <title>Complete genome sequence of Corynebacterium casei LMG S-19264T (=DSM 44701T), isolated from a smear-ripened cheese.</title>
        <authorList>
            <consortium name="US DOE Joint Genome Institute (JGI-PGF)"/>
            <person name="Walter F."/>
            <person name="Albersmeier A."/>
            <person name="Kalinowski J."/>
            <person name="Ruckert C."/>
        </authorList>
    </citation>
    <scope>NUCLEOTIDE SEQUENCE</scope>
    <source>
        <strain evidence="2">JCM 31311</strain>
    </source>
</reference>
<sequence length="154" mass="16749">MRRLLALLYLSTSTALGCGFVPENLLRITHAAEAAYGLPQDLLTSLVWAESRYCITVVSDAGAQGLGQLMPGTARDMGVTQVFDPTQNIYGSARYLRQQWDTFHDWTWALYAYHDGPGNARAGNISGAGQAYSVFVLGTYDAIRKQGGLLVASR</sequence>